<evidence type="ECO:0000313" key="1">
    <source>
        <dbReference type="EMBL" id="SFK02036.1"/>
    </source>
</evidence>
<evidence type="ECO:0000313" key="2">
    <source>
        <dbReference type="Proteomes" id="UP000198924"/>
    </source>
</evidence>
<reference evidence="2" key="1">
    <citation type="submission" date="2016-10" db="EMBL/GenBank/DDBJ databases">
        <authorList>
            <person name="Varghese N."/>
            <person name="Submissions S."/>
        </authorList>
    </citation>
    <scope>NUCLEOTIDE SEQUENCE [LARGE SCALE GENOMIC DNA]</scope>
    <source>
        <strain evidence="2">DSM 11578</strain>
    </source>
</reference>
<protein>
    <recommendedName>
        <fullName evidence="3">DUF2817 domain-containing protein</fullName>
    </recommendedName>
</protein>
<dbReference type="Proteomes" id="UP000198924">
    <property type="component" value="Unassembled WGS sequence"/>
</dbReference>
<dbReference type="STRING" id="45496.SAMN04488079_10416"/>
<gene>
    <name evidence="1" type="ORF">SAMN04488079_10416</name>
</gene>
<dbReference type="InterPro" id="IPR021259">
    <property type="entry name" value="DUF2817"/>
</dbReference>
<name>A0A1I3W6E9_9GAMM</name>
<dbReference type="AlphaFoldDB" id="A0A1I3W6E9"/>
<dbReference type="RefSeq" id="WP_091711870.1">
    <property type="nucleotide sequence ID" value="NZ_FOSH01000004.1"/>
</dbReference>
<dbReference type="Pfam" id="PF10994">
    <property type="entry name" value="DUF2817"/>
    <property type="match status" value="1"/>
</dbReference>
<dbReference type="Gene3D" id="3.40.630.10">
    <property type="entry name" value="Zn peptidases"/>
    <property type="match status" value="1"/>
</dbReference>
<evidence type="ECO:0008006" key="3">
    <source>
        <dbReference type="Google" id="ProtNLM"/>
    </source>
</evidence>
<dbReference type="EMBL" id="FOSH01000004">
    <property type="protein sequence ID" value="SFK02036.1"/>
    <property type="molecule type" value="Genomic_DNA"/>
</dbReference>
<accession>A0A1I3W6E9</accession>
<proteinExistence type="predicted"/>
<dbReference type="OrthoDB" id="4014363at2"/>
<dbReference type="SUPFAM" id="SSF53187">
    <property type="entry name" value="Zn-dependent exopeptidases"/>
    <property type="match status" value="1"/>
</dbReference>
<organism evidence="1 2">
    <name type="scientific">Methylophaga sulfidovorans</name>
    <dbReference type="NCBI Taxonomy" id="45496"/>
    <lineage>
        <taxon>Bacteria</taxon>
        <taxon>Pseudomonadati</taxon>
        <taxon>Pseudomonadota</taxon>
        <taxon>Gammaproteobacteria</taxon>
        <taxon>Thiotrichales</taxon>
        <taxon>Piscirickettsiaceae</taxon>
        <taxon>Methylophaga</taxon>
    </lineage>
</organism>
<dbReference type="CDD" id="cd06233">
    <property type="entry name" value="M14-like"/>
    <property type="match status" value="1"/>
</dbReference>
<sequence length="357" mass="39996">MYADAVLSVFSQRYSSARDKFIDNVETSSIIERLTHHIHPLKGPKNEKLFCDIAWAGNPKAENIIVLISGLHGVEGGAGSAIQADFVTRYRRLPPDVCVVLVHAINPWGFAWASRGDEQGVDVNRNFVDFDKTLPTSQAAAIWKDLEQGKTDIATVAQDREKFDLLSEGQYEQPSAPYFGGKEPTWSRQLIEELAAQIKPAKRKQVILIDIHTGLGPYGFGELICEHPVESQGQQYALELFGATVTEPALGTSTSGLKFGLHDYYWHQLGDNICFLTLEFGTFGTQQMLQVLSDDQDLQQKGKMDWSDDATLDVKHAMQDFFCPDQKQWQELVLFRGRQVIEMAIDGLTEHANHNAR</sequence>
<keyword evidence="2" id="KW-1185">Reference proteome</keyword>